<proteinExistence type="predicted"/>
<dbReference type="AlphaFoldDB" id="A0A2N7U715"/>
<reference evidence="2 3" key="1">
    <citation type="submission" date="2018-01" db="EMBL/GenBank/DDBJ databases">
        <title>Halomonas endophytica sp. nov., isolated from storage liquid in the stems of Populus euphratica.</title>
        <authorList>
            <person name="Chen C."/>
        </authorList>
    </citation>
    <scope>NUCLEOTIDE SEQUENCE [LARGE SCALE GENOMIC DNA]</scope>
    <source>
        <strain evidence="2 3">MC28</strain>
    </source>
</reference>
<comment type="caution">
    <text evidence="2">The sequence shown here is derived from an EMBL/GenBank/DDBJ whole genome shotgun (WGS) entry which is preliminary data.</text>
</comment>
<gene>
    <name evidence="2" type="ORF">C1H69_07620</name>
</gene>
<evidence type="ECO:0000313" key="3">
    <source>
        <dbReference type="Proteomes" id="UP000235803"/>
    </source>
</evidence>
<keyword evidence="3" id="KW-1185">Reference proteome</keyword>
<name>A0A2N7U715_9GAMM</name>
<feature type="region of interest" description="Disordered" evidence="1">
    <location>
        <begin position="1"/>
        <end position="49"/>
    </location>
</feature>
<evidence type="ECO:0000313" key="2">
    <source>
        <dbReference type="EMBL" id="PMR76228.1"/>
    </source>
</evidence>
<dbReference type="EMBL" id="PNRF01000013">
    <property type="protein sequence ID" value="PMR76228.1"/>
    <property type="molecule type" value="Genomic_DNA"/>
</dbReference>
<sequence length="211" mass="22753">MVSALPRESRAPVPGRARQLLGQDGTAADTDTDTTESSDGAGKAQESRSFQEPLRFSLQMACLDGRWLILVPGANAPDDAQLSLLANLLQAGGVIPQQLPAFQGVRWPPMEGLPVEAPLEEARQGLQAFVEGAGRHGWTPERVLVFGQDETLDRLLGLHEGHCELLDLPGWRGVALDELATSAEAKRALWPTLHEWRDAWESHGASGSPDA</sequence>
<dbReference type="Proteomes" id="UP000235803">
    <property type="component" value="Unassembled WGS sequence"/>
</dbReference>
<evidence type="ECO:0000256" key="1">
    <source>
        <dbReference type="SAM" id="MobiDB-lite"/>
    </source>
</evidence>
<accession>A0A2N7U715</accession>
<protein>
    <submittedName>
        <fullName evidence="2">Uncharacterized protein</fullName>
    </submittedName>
</protein>
<organism evidence="2 3">
    <name type="scientific">Billgrantia endophytica</name>
    <dbReference type="NCBI Taxonomy" id="2033802"/>
    <lineage>
        <taxon>Bacteria</taxon>
        <taxon>Pseudomonadati</taxon>
        <taxon>Pseudomonadota</taxon>
        <taxon>Gammaproteobacteria</taxon>
        <taxon>Oceanospirillales</taxon>
        <taxon>Halomonadaceae</taxon>
        <taxon>Billgrantia</taxon>
    </lineage>
</organism>